<dbReference type="PANTHER" id="PTHR23120:SF42">
    <property type="entry name" value="MAESTRO HEAT-LIKE REPEAT FAMILY MEMBER 3"/>
    <property type="match status" value="1"/>
</dbReference>
<dbReference type="GO" id="GO:0005737">
    <property type="term" value="C:cytoplasm"/>
    <property type="evidence" value="ECO:0007669"/>
    <property type="project" value="TreeGrafter"/>
</dbReference>
<dbReference type="InterPro" id="IPR055406">
    <property type="entry name" value="HEAT_Maestro"/>
</dbReference>
<dbReference type="InterPro" id="IPR055408">
    <property type="entry name" value="HEAT_MROH2B-like"/>
</dbReference>
<accession>A0A8C0XB96</accession>
<dbReference type="Pfam" id="PF23227">
    <property type="entry name" value="HEAT_MROH2B_C"/>
    <property type="match status" value="1"/>
</dbReference>
<evidence type="ECO:0000256" key="1">
    <source>
        <dbReference type="ARBA" id="ARBA00022737"/>
    </source>
</evidence>
<evidence type="ECO:0000259" key="5">
    <source>
        <dbReference type="Pfam" id="PF23227"/>
    </source>
</evidence>
<dbReference type="Ensembl" id="ENSCCNT00000032442.1">
    <property type="protein sequence ID" value="ENSCCNP00000025517.1"/>
    <property type="gene ID" value="ENSCCNG00000024871.1"/>
</dbReference>
<evidence type="ECO:0000259" key="4">
    <source>
        <dbReference type="Pfam" id="PF23210"/>
    </source>
</evidence>
<feature type="region of interest" description="Disordered" evidence="2">
    <location>
        <begin position="1"/>
        <end position="25"/>
    </location>
</feature>
<feature type="domain" description="Maestro-like HEAT-repeats" evidence="3">
    <location>
        <begin position="205"/>
        <end position="423"/>
    </location>
</feature>
<reference evidence="6" key="1">
    <citation type="submission" date="2023-09" db="UniProtKB">
        <authorList>
            <consortium name="Ensembl"/>
        </authorList>
    </citation>
    <scope>IDENTIFICATION</scope>
</reference>
<organism evidence="6">
    <name type="scientific">Castor canadensis</name>
    <name type="common">American beaver</name>
    <dbReference type="NCBI Taxonomy" id="51338"/>
    <lineage>
        <taxon>Eukaryota</taxon>
        <taxon>Metazoa</taxon>
        <taxon>Chordata</taxon>
        <taxon>Craniata</taxon>
        <taxon>Vertebrata</taxon>
        <taxon>Euteleostomi</taxon>
        <taxon>Mammalia</taxon>
        <taxon>Eutheria</taxon>
        <taxon>Euarchontoglires</taxon>
        <taxon>Glires</taxon>
        <taxon>Rodentia</taxon>
        <taxon>Castorimorpha</taxon>
        <taxon>Castoridae</taxon>
        <taxon>Castor</taxon>
    </lineage>
</organism>
<dbReference type="RefSeq" id="XP_073904780.1">
    <property type="nucleotide sequence ID" value="XM_074048679.1"/>
</dbReference>
<evidence type="ECO:0008006" key="7">
    <source>
        <dbReference type="Google" id="ProtNLM"/>
    </source>
</evidence>
<evidence type="ECO:0000256" key="2">
    <source>
        <dbReference type="SAM" id="MobiDB-lite"/>
    </source>
</evidence>
<feature type="domain" description="Maestro/Maestro-like HEAT-repeats" evidence="5">
    <location>
        <begin position="614"/>
        <end position="863"/>
    </location>
</feature>
<dbReference type="Pfam" id="PF23210">
    <property type="entry name" value="HEAT_Maestro_2"/>
    <property type="match status" value="1"/>
</dbReference>
<proteinExistence type="predicted"/>
<name>A0A8C0XB96_CASCN</name>
<evidence type="ECO:0000259" key="3">
    <source>
        <dbReference type="Pfam" id="PF21047"/>
    </source>
</evidence>
<evidence type="ECO:0000313" key="6">
    <source>
        <dbReference type="Ensembl" id="ENSCCNP00000025517.1"/>
    </source>
</evidence>
<protein>
    <recommendedName>
        <fullName evidence="7">Maestro heat-like repeat-containing protein family member 7</fullName>
    </recommendedName>
</protein>
<feature type="compositionally biased region" description="Basic and acidic residues" evidence="2">
    <location>
        <begin position="1"/>
        <end position="10"/>
    </location>
</feature>
<dbReference type="InterPro" id="IPR045206">
    <property type="entry name" value="Maestro_heat-like_prot"/>
</dbReference>
<dbReference type="AlphaFoldDB" id="A0A8C0XB96"/>
<dbReference type="GeneID" id="109692111"/>
<dbReference type="Pfam" id="PF21047">
    <property type="entry name" value="HEAT_Maestro"/>
    <property type="match status" value="1"/>
</dbReference>
<dbReference type="SUPFAM" id="SSF48371">
    <property type="entry name" value="ARM repeat"/>
    <property type="match status" value="1"/>
</dbReference>
<sequence length="892" mass="102869">MNPHPKEQKGNRVTFEPSTERDSWKPNLMGLRQSEKEAYGLILELIEQEHMSKVDKMNFLRALETLSGAVRAQTNGDMNDYYPKTILAKKIETFLLEESTEILDNNVRQQAMLCTVALSQVKPPFHLSQKLDLVTAGISSVFSLPLIVPSLDRRDSASLYLQTAQALDDMLQALTMDDLCPNMLILEKFIEIILPWLTLSDKVYEKTRALGTISRLLRFACNFPELSNMMLFSLSGKLMGILGLFCVHSNAEISTGASEALHYLFKILVLQRSSKHKTEIMLKELQKHFRREWFASMQDLTLFFRKYLTPTERADVIMLAMEAMTSSNSHNIRAASKVLRMILKSAIPEISKVSEIIQYIYTHLSYIRDTTAQSTVKKVFYLLIQSYPDEVILTLFKMQDQSQKGICKPWEILASFPKGYEVVMEYLLQRLTPHLAPKEQKPSHGTELSPLIATRAIYELLLEPSRRLEVQTFFASLFIGLLFRLSSLMVEERAETTQDRPRLTEWVEPVSFVIKALKILMSHSGYEVLECYIQKLGAWELLVSPETHYEGVSLLASCLVTKNCWHNRPIFSILIKTLQDLDFANHLTALVFLTELLQCPDVSDTVDEIATHILANWFKCEELVTVKLLLHLTEVFAKPKNLVRRLHILQPHVLSWCYSSNRDVVMETFLTLHNLLQDLTWQHSSSFLIQITFTLASFFEEESEDLRLLVFQIYGNLLAKVTRRVFVFPLRHQVLDLVVMLVLHLKDENTDVGQICRLSLYYTASILGWSKLKAVFIKKDVFIILGALLQQKRNKALWFLKQCVGLFKSPQVHIRQAAVWFAGQILQTLNLEERDEIEEAYLALRSMQRDPDSMVSCLSTQIFYILNAREKLLQVKTPTSCLCWKRPLRWYF</sequence>
<gene>
    <name evidence="6" type="primary">LOC109692111</name>
</gene>
<dbReference type="PANTHER" id="PTHR23120">
    <property type="entry name" value="MAESTRO-RELATED HEAT DOMAIN-CONTAINING"/>
    <property type="match status" value="1"/>
</dbReference>
<dbReference type="InterPro" id="IPR011989">
    <property type="entry name" value="ARM-like"/>
</dbReference>
<dbReference type="InterPro" id="IPR048465">
    <property type="entry name" value="Maestro-like_HEAT"/>
</dbReference>
<feature type="domain" description="MROH2B-like HEAT-repeats" evidence="4">
    <location>
        <begin position="52"/>
        <end position="174"/>
    </location>
</feature>
<dbReference type="InterPro" id="IPR016024">
    <property type="entry name" value="ARM-type_fold"/>
</dbReference>
<dbReference type="Gene3D" id="1.25.10.10">
    <property type="entry name" value="Leucine-rich Repeat Variant"/>
    <property type="match status" value="1"/>
</dbReference>
<keyword evidence="1" id="KW-0677">Repeat</keyword>